<keyword evidence="6" id="KW-0560">Oxidoreductase</keyword>
<feature type="transmembrane region" description="Helical" evidence="11">
    <location>
        <begin position="142"/>
        <end position="163"/>
    </location>
</feature>
<dbReference type="CDD" id="cd12922">
    <property type="entry name" value="VKOR_5"/>
    <property type="match status" value="1"/>
</dbReference>
<evidence type="ECO:0000313" key="14">
    <source>
        <dbReference type="Proteomes" id="UP000775129"/>
    </source>
</evidence>
<keyword evidence="5 11" id="KW-1133">Transmembrane helix</keyword>
<protein>
    <submittedName>
        <fullName evidence="13">Vitamin K epoxide reductase family protein</fullName>
    </submittedName>
</protein>
<comment type="subcellular location">
    <subcellularLocation>
        <location evidence="1">Membrane</location>
        <topology evidence="1">Multi-pass membrane protein</topology>
    </subcellularLocation>
</comment>
<keyword evidence="7 11" id="KW-0472">Membrane</keyword>
<feature type="domain" description="Vitamin K epoxide reductase" evidence="12">
    <location>
        <begin position="47"/>
        <end position="188"/>
    </location>
</feature>
<keyword evidence="3 11" id="KW-0812">Transmembrane</keyword>
<keyword evidence="8" id="KW-1015">Disulfide bond</keyword>
<evidence type="ECO:0000256" key="9">
    <source>
        <dbReference type="ARBA" id="ARBA00023284"/>
    </source>
</evidence>
<dbReference type="SMART" id="SM00756">
    <property type="entry name" value="VKc"/>
    <property type="match status" value="1"/>
</dbReference>
<reference evidence="13" key="2">
    <citation type="submission" date="2021-09" db="EMBL/GenBank/DDBJ databases">
        <authorList>
            <person name="Gilroy R."/>
        </authorList>
    </citation>
    <scope>NUCLEOTIDE SEQUENCE</scope>
    <source>
        <strain evidence="13">1647</strain>
    </source>
</reference>
<dbReference type="GO" id="GO:0048038">
    <property type="term" value="F:quinone binding"/>
    <property type="evidence" value="ECO:0007669"/>
    <property type="project" value="UniProtKB-KW"/>
</dbReference>
<dbReference type="Gene3D" id="1.20.1440.130">
    <property type="entry name" value="VKOR domain"/>
    <property type="match status" value="1"/>
</dbReference>
<feature type="transmembrane region" description="Helical" evidence="11">
    <location>
        <begin position="169"/>
        <end position="186"/>
    </location>
</feature>
<evidence type="ECO:0000256" key="1">
    <source>
        <dbReference type="ARBA" id="ARBA00004141"/>
    </source>
</evidence>
<dbReference type="InterPro" id="IPR012932">
    <property type="entry name" value="VKOR"/>
</dbReference>
<evidence type="ECO:0000256" key="11">
    <source>
        <dbReference type="SAM" id="Phobius"/>
    </source>
</evidence>
<dbReference type="AlphaFoldDB" id="A0A921GP28"/>
<keyword evidence="9" id="KW-0676">Redox-active center</keyword>
<dbReference type="GO" id="GO:0016020">
    <property type="term" value="C:membrane"/>
    <property type="evidence" value="ECO:0007669"/>
    <property type="project" value="UniProtKB-SubCell"/>
</dbReference>
<dbReference type="Pfam" id="PF07884">
    <property type="entry name" value="VKOR"/>
    <property type="match status" value="1"/>
</dbReference>
<dbReference type="GO" id="GO:0016491">
    <property type="term" value="F:oxidoreductase activity"/>
    <property type="evidence" value="ECO:0007669"/>
    <property type="project" value="UniProtKB-KW"/>
</dbReference>
<evidence type="ECO:0000259" key="12">
    <source>
        <dbReference type="SMART" id="SM00756"/>
    </source>
</evidence>
<gene>
    <name evidence="13" type="ORF">K8W24_02415</name>
</gene>
<evidence type="ECO:0000256" key="7">
    <source>
        <dbReference type="ARBA" id="ARBA00023136"/>
    </source>
</evidence>
<dbReference type="InterPro" id="IPR038354">
    <property type="entry name" value="VKOR_sf"/>
</dbReference>
<evidence type="ECO:0000256" key="6">
    <source>
        <dbReference type="ARBA" id="ARBA00023002"/>
    </source>
</evidence>
<feature type="transmembrane region" description="Helical" evidence="11">
    <location>
        <begin position="107"/>
        <end position="130"/>
    </location>
</feature>
<proteinExistence type="inferred from homology"/>
<dbReference type="Proteomes" id="UP000775129">
    <property type="component" value="Unassembled WGS sequence"/>
</dbReference>
<evidence type="ECO:0000256" key="5">
    <source>
        <dbReference type="ARBA" id="ARBA00022989"/>
    </source>
</evidence>
<evidence type="ECO:0000256" key="4">
    <source>
        <dbReference type="ARBA" id="ARBA00022719"/>
    </source>
</evidence>
<keyword evidence="4" id="KW-0874">Quinone</keyword>
<evidence type="ECO:0000313" key="13">
    <source>
        <dbReference type="EMBL" id="HJF48643.1"/>
    </source>
</evidence>
<evidence type="ECO:0000256" key="8">
    <source>
        <dbReference type="ARBA" id="ARBA00023157"/>
    </source>
</evidence>
<feature type="transmembrane region" description="Helical" evidence="11">
    <location>
        <begin position="49"/>
        <end position="66"/>
    </location>
</feature>
<dbReference type="EMBL" id="DYWO01000073">
    <property type="protein sequence ID" value="HJF48643.1"/>
    <property type="molecule type" value="Genomic_DNA"/>
</dbReference>
<feature type="region of interest" description="Disordered" evidence="10">
    <location>
        <begin position="1"/>
        <end position="25"/>
    </location>
</feature>
<evidence type="ECO:0000256" key="2">
    <source>
        <dbReference type="ARBA" id="ARBA00006214"/>
    </source>
</evidence>
<feature type="transmembrane region" description="Helical" evidence="11">
    <location>
        <begin position="207"/>
        <end position="227"/>
    </location>
</feature>
<name>A0A921GP28_9MICO</name>
<organism evidence="13 14">
    <name type="scientific">Brachybacterium paraconglomeratum</name>
    <dbReference type="NCBI Taxonomy" id="173362"/>
    <lineage>
        <taxon>Bacteria</taxon>
        <taxon>Bacillati</taxon>
        <taxon>Actinomycetota</taxon>
        <taxon>Actinomycetes</taxon>
        <taxon>Micrococcales</taxon>
        <taxon>Dermabacteraceae</taxon>
        <taxon>Brachybacterium</taxon>
    </lineage>
</organism>
<reference evidence="13" key="1">
    <citation type="journal article" date="2021" name="PeerJ">
        <title>Extensive microbial diversity within the chicken gut microbiome revealed by metagenomics and culture.</title>
        <authorList>
            <person name="Gilroy R."/>
            <person name="Ravi A."/>
            <person name="Getino M."/>
            <person name="Pursley I."/>
            <person name="Horton D.L."/>
            <person name="Alikhan N.F."/>
            <person name="Baker D."/>
            <person name="Gharbi K."/>
            <person name="Hall N."/>
            <person name="Watson M."/>
            <person name="Adriaenssens E.M."/>
            <person name="Foster-Nyarko E."/>
            <person name="Jarju S."/>
            <person name="Secka A."/>
            <person name="Antonio M."/>
            <person name="Oren A."/>
            <person name="Chaudhuri R.R."/>
            <person name="La Ragione R."/>
            <person name="Hildebrand F."/>
            <person name="Pallen M.J."/>
        </authorList>
    </citation>
    <scope>NUCLEOTIDE SEQUENCE</scope>
    <source>
        <strain evidence="13">1647</strain>
    </source>
</reference>
<evidence type="ECO:0000256" key="3">
    <source>
        <dbReference type="ARBA" id="ARBA00022692"/>
    </source>
</evidence>
<comment type="caution">
    <text evidence="13">The sequence shown here is derived from an EMBL/GenBank/DDBJ whole genome shotgun (WGS) entry which is preliminary data.</text>
</comment>
<sequence>MSEKNTDPSATGAASTPEPAPADDAALRAEIDAELAAERASRPRASSRLAGLVLLLGGIIGWIASLELQVGKEFLLANPGASLGCDVNPFISCGNVMMTWQSSALGIPNMAIGLAGFAIMAAAGALMVSGTQLPTWFRWARLGGMTFAFGYVHFLAISAIFVIRALCPWCMVIWTVTAPMFFATLARTIEHGDLKPPAPLAGLLRRWVLLTVLWYLLVIVVIAAAFWRQWLVVLGLD</sequence>
<comment type="similarity">
    <text evidence="2">Belongs to the VKOR family.</text>
</comment>
<accession>A0A921GP28</accession>
<evidence type="ECO:0000256" key="10">
    <source>
        <dbReference type="SAM" id="MobiDB-lite"/>
    </source>
</evidence>
<dbReference type="InterPro" id="IPR041714">
    <property type="entry name" value="VKOR_Actinobacteria"/>
</dbReference>